<dbReference type="SUPFAM" id="SSF51445">
    <property type="entry name" value="(Trans)glycosidases"/>
    <property type="match status" value="1"/>
</dbReference>
<keyword evidence="4 10" id="KW-0378">Hydrolase</keyword>
<dbReference type="eggNOG" id="COG3525">
    <property type="taxonomic scope" value="Bacteria"/>
</dbReference>
<keyword evidence="8" id="KW-1133">Transmembrane helix</keyword>
<evidence type="ECO:0000256" key="1">
    <source>
        <dbReference type="ARBA" id="ARBA00009336"/>
    </source>
</evidence>
<dbReference type="AlphaFoldDB" id="A0A087DG63"/>
<dbReference type="InterPro" id="IPR017853">
    <property type="entry name" value="GH"/>
</dbReference>
<evidence type="ECO:0000256" key="8">
    <source>
        <dbReference type="SAM" id="Phobius"/>
    </source>
</evidence>
<keyword evidence="8" id="KW-0812">Transmembrane</keyword>
<feature type="compositionally biased region" description="Basic and acidic residues" evidence="7">
    <location>
        <begin position="510"/>
        <end position="526"/>
    </location>
</feature>
<dbReference type="Pfam" id="PF25528">
    <property type="entry name" value="DUF7917"/>
    <property type="match status" value="1"/>
</dbReference>
<comment type="catalytic activity">
    <reaction evidence="6">
        <text>an N(4)-(oligosaccharide-(1-&gt;3)-[oligosaccharide-(1-&gt;6)]-beta-D-Man-(1-&gt;4)-beta-D-GlcNAc-(1-&gt;4)-alpha-D-GlcNAc)-L-asparaginyl-[protein] + H2O = an oligosaccharide-(1-&gt;3)-[oligosaccharide-(1-&gt;6)]-beta-D-Man-(1-&gt;4)-D-GlcNAc + N(4)-(N-acetyl-beta-D-glucosaminyl)-L-asparaginyl-[protein]</text>
        <dbReference type="Rhea" id="RHEA:73067"/>
        <dbReference type="Rhea" id="RHEA-COMP:12603"/>
        <dbReference type="Rhea" id="RHEA-COMP:18176"/>
        <dbReference type="ChEBI" id="CHEBI:15377"/>
        <dbReference type="ChEBI" id="CHEBI:132248"/>
        <dbReference type="ChEBI" id="CHEBI:192714"/>
        <dbReference type="ChEBI" id="CHEBI:192715"/>
        <dbReference type="EC" id="3.2.1.96"/>
    </reaction>
</comment>
<dbReference type="Proteomes" id="UP000029033">
    <property type="component" value="Unassembled WGS sequence"/>
</dbReference>
<dbReference type="STRING" id="158787.BSCA_1724"/>
<feature type="domain" description="GH18" evidence="9">
    <location>
        <begin position="59"/>
        <end position="344"/>
    </location>
</feature>
<sequence>MRLTNDAHGRGRTALRRCVGAAVAGIMAAMMMTGPMASAQASPADAAPAGTVADAGGNKHFMVYYRAWRDVTMKGVNTSLPDDNWMSMYDIPYGIDVVNVFSYVPPGQEDLAQPFYDKLKAEYAPYLHSRGIRLVRGIGYDSVTNGFRRYVAERGGSVQDATDADYEAFADHLVATYMTEVGLDGLDIDMETYPSAADIAISDRVITALSTRIGPKSGDPEHTMLLYDTNGSEMGPFKDVADCFDYVAYQQYGSDSSRTADAAADYEQYIPSSRFVPGLAFPEEQDHNRWFDAAEPYESSNIHDVASYSFDHRLGGMFLYALDRDGRTYDQDDLNHIKPSNLLWTKTAIAQSSGVTLEQSKEAANHFLDRMERTKAVPGEVRQAVAAATNLYEANKAVLGKDWDQGYSNTYDPALELQLKGIDIAGLQSSIDRADALIADAHTPADARMILRMARDAAVAGLADRLYTEDQVAQWSDTLAKAIAVVPVDQPTPDPSDNPGAVDPAPTPDPKPEPKPEVKPEVKPETKPVPTGNSAASGLSDGSVSGTTVAANAGKVAARLSETGASIAAAAAACAVLLFAAIGVVALRRR</sequence>
<dbReference type="SMR" id="A0A087DG63"/>
<dbReference type="PROSITE" id="PS51910">
    <property type="entry name" value="GH18_2"/>
    <property type="match status" value="1"/>
</dbReference>
<keyword evidence="3" id="KW-0732">Signal</keyword>
<evidence type="ECO:0000256" key="2">
    <source>
        <dbReference type="ARBA" id="ARBA00012566"/>
    </source>
</evidence>
<comment type="similarity">
    <text evidence="1">Belongs to the glycosyl hydrolase 18 family.</text>
</comment>
<feature type="compositionally biased region" description="Polar residues" evidence="7">
    <location>
        <begin position="531"/>
        <end position="544"/>
    </location>
</feature>
<evidence type="ECO:0000256" key="5">
    <source>
        <dbReference type="ARBA" id="ARBA00023295"/>
    </source>
</evidence>
<dbReference type="InterPro" id="IPR057016">
    <property type="entry name" value="EndoS_F2-like_TIM-barrel"/>
</dbReference>
<feature type="transmembrane region" description="Helical" evidence="8">
    <location>
        <begin position="567"/>
        <end position="587"/>
    </location>
</feature>
<evidence type="ECO:0000256" key="7">
    <source>
        <dbReference type="SAM" id="MobiDB-lite"/>
    </source>
</evidence>
<evidence type="ECO:0000256" key="6">
    <source>
        <dbReference type="ARBA" id="ARBA00034414"/>
    </source>
</evidence>
<dbReference type="Pfam" id="PF23916">
    <property type="entry name" value="TIM-barrel_EndoS"/>
    <property type="match status" value="1"/>
</dbReference>
<dbReference type="EC" id="3.2.1.96" evidence="2"/>
<dbReference type="EMBL" id="JGZO01000007">
    <property type="protein sequence ID" value="KFI94513.1"/>
    <property type="molecule type" value="Genomic_DNA"/>
</dbReference>
<evidence type="ECO:0000313" key="10">
    <source>
        <dbReference type="EMBL" id="KFI94513.1"/>
    </source>
</evidence>
<dbReference type="GO" id="GO:0033925">
    <property type="term" value="F:mannosyl-glycoprotein endo-beta-N-acetylglucosaminidase activity"/>
    <property type="evidence" value="ECO:0007669"/>
    <property type="project" value="UniProtKB-EC"/>
</dbReference>
<evidence type="ECO:0000256" key="4">
    <source>
        <dbReference type="ARBA" id="ARBA00022801"/>
    </source>
</evidence>
<dbReference type="eggNOG" id="COG3469">
    <property type="taxonomic scope" value="Bacteria"/>
</dbReference>
<dbReference type="InterPro" id="IPR001223">
    <property type="entry name" value="Glyco_hydro18_cat"/>
</dbReference>
<protein>
    <recommendedName>
        <fullName evidence="2">mannosyl-glycoprotein endo-beta-N-acetylglucosaminidase</fullName>
        <ecNumber evidence="2">3.2.1.96</ecNumber>
    </recommendedName>
</protein>
<comment type="caution">
    <text evidence="10">The sequence shown here is derived from an EMBL/GenBank/DDBJ whole genome shotgun (WGS) entry which is preliminary data.</text>
</comment>
<evidence type="ECO:0000259" key="9">
    <source>
        <dbReference type="PROSITE" id="PS51910"/>
    </source>
</evidence>
<gene>
    <name evidence="10" type="ORF">BSCA_1724</name>
</gene>
<dbReference type="InterPro" id="IPR057677">
    <property type="entry name" value="EndoE-GH18L_3HB-2"/>
</dbReference>
<keyword evidence="8" id="KW-0472">Membrane</keyword>
<keyword evidence="5 10" id="KW-0326">Glycosidase</keyword>
<proteinExistence type="inferred from homology"/>
<keyword evidence="11" id="KW-1185">Reference proteome</keyword>
<accession>A0A087DG63</accession>
<dbReference type="Gene3D" id="3.20.20.80">
    <property type="entry name" value="Glycosidases"/>
    <property type="match status" value="1"/>
</dbReference>
<evidence type="ECO:0000313" key="11">
    <source>
        <dbReference type="Proteomes" id="UP000029033"/>
    </source>
</evidence>
<feature type="region of interest" description="Disordered" evidence="7">
    <location>
        <begin position="488"/>
        <end position="544"/>
    </location>
</feature>
<name>A0A087DG63_9BIFI</name>
<evidence type="ECO:0000256" key="3">
    <source>
        <dbReference type="ARBA" id="ARBA00022729"/>
    </source>
</evidence>
<reference evidence="10 11" key="1">
    <citation type="submission" date="2014-03" db="EMBL/GenBank/DDBJ databases">
        <title>Genomics of Bifidobacteria.</title>
        <authorList>
            <person name="Ventura M."/>
            <person name="Milani C."/>
            <person name="Lugli G.A."/>
        </authorList>
    </citation>
    <scope>NUCLEOTIDE SEQUENCE [LARGE SCALE GENOMIC DNA]</scope>
    <source>
        <strain evidence="10 11">LMG 21589</strain>
    </source>
</reference>
<dbReference type="GO" id="GO:0005975">
    <property type="term" value="P:carbohydrate metabolic process"/>
    <property type="evidence" value="ECO:0007669"/>
    <property type="project" value="InterPro"/>
</dbReference>
<organism evidence="10 11">
    <name type="scientific">Bifidobacterium scardovii</name>
    <dbReference type="NCBI Taxonomy" id="158787"/>
    <lineage>
        <taxon>Bacteria</taxon>
        <taxon>Bacillati</taxon>
        <taxon>Actinomycetota</taxon>
        <taxon>Actinomycetes</taxon>
        <taxon>Bifidobacteriales</taxon>
        <taxon>Bifidobacteriaceae</taxon>
        <taxon>Bifidobacterium</taxon>
    </lineage>
</organism>